<feature type="domain" description="Ionotropic glutamate receptor L-glutamate and glycine-binding" evidence="19">
    <location>
        <begin position="37"/>
        <end position="102"/>
    </location>
</feature>
<feature type="binding site" evidence="13">
    <location>
        <position position="118"/>
    </location>
    <ligand>
        <name>L-glutamate</name>
        <dbReference type="ChEBI" id="CHEBI:29985"/>
    </ligand>
</feature>
<feature type="binding site" evidence="13">
    <location>
        <position position="328"/>
    </location>
    <ligand>
        <name>L-glutamate</name>
        <dbReference type="ChEBI" id="CHEBI:29985"/>
    </ligand>
</feature>
<keyword evidence="7" id="KW-0406">Ion transport</keyword>
<feature type="transmembrane region" description="Helical" evidence="16">
    <location>
        <begin position="159"/>
        <end position="178"/>
    </location>
</feature>
<evidence type="ECO:0008006" key="22">
    <source>
        <dbReference type="Google" id="ProtNLM"/>
    </source>
</evidence>
<feature type="binding site" evidence="13">
    <location>
        <position position="277"/>
    </location>
    <ligand>
        <name>L-glutamate</name>
        <dbReference type="ChEBI" id="CHEBI:29985"/>
    </ligand>
</feature>
<dbReference type="EMBL" id="VCGU01000005">
    <property type="protein sequence ID" value="TRY74917.1"/>
    <property type="molecule type" value="Genomic_DNA"/>
</dbReference>
<feature type="transmembrane region" description="Helical" evidence="16">
    <location>
        <begin position="420"/>
        <end position="446"/>
    </location>
</feature>
<evidence type="ECO:0000256" key="4">
    <source>
        <dbReference type="ARBA" id="ARBA00022475"/>
    </source>
</evidence>
<dbReference type="Pfam" id="PF00060">
    <property type="entry name" value="Lig_chan"/>
    <property type="match status" value="1"/>
</dbReference>
<keyword evidence="8 16" id="KW-0472">Membrane</keyword>
<keyword evidence="5 16" id="KW-0812">Transmembrane</keyword>
<dbReference type="AlphaFoldDB" id="A0A553PB63"/>
<evidence type="ECO:0000256" key="1">
    <source>
        <dbReference type="ARBA" id="ARBA00004651"/>
    </source>
</evidence>
<proteinExistence type="inferred from homology"/>
<dbReference type="InterPro" id="IPR001508">
    <property type="entry name" value="Iono_Glu_rcpt_met"/>
</dbReference>
<dbReference type="PANTHER" id="PTHR18966">
    <property type="entry name" value="IONOTROPIC GLUTAMATE RECEPTOR"/>
    <property type="match status" value="1"/>
</dbReference>
<dbReference type="PRINTS" id="PR00177">
    <property type="entry name" value="NMDARECEPTOR"/>
</dbReference>
<evidence type="ECO:0000256" key="5">
    <source>
        <dbReference type="ARBA" id="ARBA00022692"/>
    </source>
</evidence>
<evidence type="ECO:0000256" key="9">
    <source>
        <dbReference type="ARBA" id="ARBA00023170"/>
    </source>
</evidence>
<evidence type="ECO:0000256" key="3">
    <source>
        <dbReference type="ARBA" id="ARBA00022448"/>
    </source>
</evidence>
<dbReference type="Gene3D" id="1.10.287.70">
    <property type="match status" value="1"/>
</dbReference>
<feature type="chain" id="PRO_5021944782" description="Ionotropic glutamate receptor L-glutamate and glycine-binding domain-containing protein" evidence="17">
    <location>
        <begin position="17"/>
        <end position="746"/>
    </location>
</feature>
<dbReference type="OMA" id="AGNCARE"/>
<evidence type="ECO:0000256" key="14">
    <source>
        <dbReference type="PIRSR" id="PIRSR601508-2"/>
    </source>
</evidence>
<evidence type="ECO:0000256" key="16">
    <source>
        <dbReference type="SAM" id="Phobius"/>
    </source>
</evidence>
<accession>A0A553PB63</accession>
<keyword evidence="12" id="KW-0407">Ion channel</keyword>
<dbReference type="GO" id="GO:0005886">
    <property type="term" value="C:plasma membrane"/>
    <property type="evidence" value="ECO:0007669"/>
    <property type="project" value="UniProtKB-SubCell"/>
</dbReference>
<feature type="site" description="Crucial to convey clamshell closure to channel opening" evidence="14">
    <location>
        <position position="256"/>
    </location>
</feature>
<feature type="binding site" evidence="13">
    <location>
        <position position="113"/>
    </location>
    <ligand>
        <name>L-glutamate</name>
        <dbReference type="ChEBI" id="CHEBI:29985"/>
    </ligand>
</feature>
<evidence type="ECO:0000259" key="18">
    <source>
        <dbReference type="SMART" id="SM00079"/>
    </source>
</evidence>
<dbReference type="STRING" id="6832.A0A553PB63"/>
<feature type="disulfide bond" evidence="15">
    <location>
        <begin position="340"/>
        <end position="394"/>
    </location>
</feature>
<feature type="signal peptide" evidence="17">
    <location>
        <begin position="1"/>
        <end position="16"/>
    </location>
</feature>
<keyword evidence="10" id="KW-0325">Glycoprotein</keyword>
<evidence type="ECO:0000256" key="11">
    <source>
        <dbReference type="ARBA" id="ARBA00023286"/>
    </source>
</evidence>
<dbReference type="Pfam" id="PF10613">
    <property type="entry name" value="Lig_chan-Glu_bd"/>
    <property type="match status" value="1"/>
</dbReference>
<keyword evidence="6 16" id="KW-1133">Transmembrane helix</keyword>
<keyword evidence="4" id="KW-1003">Cell membrane</keyword>
<dbReference type="Proteomes" id="UP000318571">
    <property type="component" value="Chromosome 2"/>
</dbReference>
<reference evidence="20 21" key="1">
    <citation type="journal article" date="2018" name="Nat. Ecol. Evol.">
        <title>Genomic signatures of mitonuclear coevolution across populations of Tigriopus californicus.</title>
        <authorList>
            <person name="Barreto F.S."/>
            <person name="Watson E.T."/>
            <person name="Lima T.G."/>
            <person name="Willett C.S."/>
            <person name="Edmands S."/>
            <person name="Li W."/>
            <person name="Burton R.S."/>
        </authorList>
    </citation>
    <scope>NUCLEOTIDE SEQUENCE [LARGE SCALE GENOMIC DNA]</scope>
    <source>
        <strain evidence="20 21">San Diego</strain>
    </source>
</reference>
<evidence type="ECO:0000256" key="6">
    <source>
        <dbReference type="ARBA" id="ARBA00022989"/>
    </source>
</evidence>
<keyword evidence="15" id="KW-1015">Disulfide bond</keyword>
<dbReference type="SUPFAM" id="SSF53850">
    <property type="entry name" value="Periplasmic binding protein-like II"/>
    <property type="match status" value="1"/>
</dbReference>
<evidence type="ECO:0000256" key="12">
    <source>
        <dbReference type="ARBA" id="ARBA00023303"/>
    </source>
</evidence>
<name>A0A553PB63_TIGCA</name>
<sequence>MMRLLVLWGTLLMVQAQVPSRDVTYPTFRVASIMAPPFLQQQDGDSTQLRGNDQYKGFIKDLLDELGRMMGFQYTIVLSEDNRYGVPLDNGQWNGLVGMVQDNKADFVAADLTVTSQRHDALDFSRPFMTAPITIVTKKSSSLFGGGMFDFFIPFTEDLWLLLGVAYVITALLLFLIARISPYEQWSEVFHVFNLSNSFWFKFSCFFRGSNYTPKTVSTRLLTAGWYLFGISILVVYAIGLNGFIRAEFEGTQFLVPSIEALLGDSSFQIGVIQGGSTETMLQNSGIPIHQEIYERVVEDPENNQVGSYVEGIQKVLEGEGNFGLIMEGNAADYFKGENCDLYSVGALSNKQYAFGFPIGSRYRSALSTGLLRLRESGRLQQLISKWWASAGNCARESVKQVEGSGVCKEVAIPLNLGNLAWAFIILAIFLLVSLIVAIVELVLFVKKHPSAEKNGARITKQLKYAFFMSSSNGHYPDESRVIESHAKAIKSNSNWILAFKLTMVPAQRYVHSTKVGPRDTSDQAGIHSVPVEPTVDRSFFTGPNRALRSKAIGILALGLILAQILVCVQGSRDTVPENNWYNAPRPFYYARHEKRAGPMMDHEDIASYSGRSVLFPRTSRENPVSMLRLKKMSMMRLKKDNGEDVARMEGEIPAPLRLGPIHYYNDNGDLVNKRMSMMRLKKPSMMRLRRMPSSNAVSMLRLKKGVTQLRLKKDGAVDDDKENETDSSENNCLWYNDRCLNLNEA</sequence>
<evidence type="ECO:0000256" key="2">
    <source>
        <dbReference type="ARBA" id="ARBA00008685"/>
    </source>
</evidence>
<comment type="caution">
    <text evidence="20">The sequence shown here is derived from an EMBL/GenBank/DDBJ whole genome shotgun (WGS) entry which is preliminary data.</text>
</comment>
<dbReference type="SMART" id="SM00918">
    <property type="entry name" value="Lig_chan-Glu_bd"/>
    <property type="match status" value="1"/>
</dbReference>
<dbReference type="InterPro" id="IPR019594">
    <property type="entry name" value="Glu/Gly-bd"/>
</dbReference>
<organism evidence="20 21">
    <name type="scientific">Tigriopus californicus</name>
    <name type="common">Marine copepod</name>
    <dbReference type="NCBI Taxonomy" id="6832"/>
    <lineage>
        <taxon>Eukaryota</taxon>
        <taxon>Metazoa</taxon>
        <taxon>Ecdysozoa</taxon>
        <taxon>Arthropoda</taxon>
        <taxon>Crustacea</taxon>
        <taxon>Multicrustacea</taxon>
        <taxon>Hexanauplia</taxon>
        <taxon>Copepoda</taxon>
        <taxon>Harpacticoida</taxon>
        <taxon>Harpacticidae</taxon>
        <taxon>Tigriopus</taxon>
    </lineage>
</organism>
<keyword evidence="3" id="KW-0813">Transport</keyword>
<evidence type="ECO:0000256" key="17">
    <source>
        <dbReference type="SAM" id="SignalP"/>
    </source>
</evidence>
<dbReference type="FunFam" id="3.40.190.10:FF:000024">
    <property type="entry name" value="Glutamate receptor, ionotropic, delta 1"/>
    <property type="match status" value="1"/>
</dbReference>
<evidence type="ECO:0000256" key="10">
    <source>
        <dbReference type="ARBA" id="ARBA00023180"/>
    </source>
</evidence>
<feature type="binding site" evidence="13">
    <location>
        <position position="278"/>
    </location>
    <ligand>
        <name>L-glutamate</name>
        <dbReference type="ChEBI" id="CHEBI:29985"/>
    </ligand>
</feature>
<evidence type="ECO:0000259" key="19">
    <source>
        <dbReference type="SMART" id="SM00918"/>
    </source>
</evidence>
<dbReference type="GO" id="GO:0038023">
    <property type="term" value="F:signaling receptor activity"/>
    <property type="evidence" value="ECO:0007669"/>
    <property type="project" value="InterPro"/>
</dbReference>
<evidence type="ECO:0000313" key="21">
    <source>
        <dbReference type="Proteomes" id="UP000318571"/>
    </source>
</evidence>
<comment type="subcellular location">
    <subcellularLocation>
        <location evidence="1">Cell membrane</location>
        <topology evidence="1">Multi-pass membrane protein</topology>
    </subcellularLocation>
</comment>
<evidence type="ECO:0000313" key="20">
    <source>
        <dbReference type="EMBL" id="TRY74917.1"/>
    </source>
</evidence>
<evidence type="ECO:0000256" key="7">
    <source>
        <dbReference type="ARBA" id="ARBA00023065"/>
    </source>
</evidence>
<dbReference type="InterPro" id="IPR015683">
    <property type="entry name" value="Ionotropic_Glu_rcpt"/>
</dbReference>
<comment type="similarity">
    <text evidence="2">Belongs to the glutamate-gated ion channel (TC 1.A.10.1) family.</text>
</comment>
<feature type="transmembrane region" description="Helical" evidence="16">
    <location>
        <begin position="224"/>
        <end position="245"/>
    </location>
</feature>
<keyword evidence="21" id="KW-1185">Reference proteome</keyword>
<keyword evidence="9" id="KW-0675">Receptor</keyword>
<evidence type="ECO:0000256" key="8">
    <source>
        <dbReference type="ARBA" id="ARBA00023136"/>
    </source>
</evidence>
<keyword evidence="11" id="KW-1071">Ligand-gated ion channel</keyword>
<protein>
    <recommendedName>
        <fullName evidence="22">Ionotropic glutamate receptor L-glutamate and glycine-binding domain-containing protein</fullName>
    </recommendedName>
</protein>
<keyword evidence="17" id="KW-0732">Signal</keyword>
<dbReference type="Gene3D" id="3.40.190.10">
    <property type="entry name" value="Periplasmic binding protein-like II"/>
    <property type="match status" value="2"/>
</dbReference>
<feature type="domain" description="Ionotropic glutamate receptor C-terminal" evidence="18">
    <location>
        <begin position="27"/>
        <end position="390"/>
    </location>
</feature>
<evidence type="ECO:0000256" key="15">
    <source>
        <dbReference type="PIRSR" id="PIRSR601508-3"/>
    </source>
</evidence>
<dbReference type="SMART" id="SM00079">
    <property type="entry name" value="PBPe"/>
    <property type="match status" value="1"/>
</dbReference>
<dbReference type="GO" id="GO:0015276">
    <property type="term" value="F:ligand-gated monoatomic ion channel activity"/>
    <property type="evidence" value="ECO:0007669"/>
    <property type="project" value="InterPro"/>
</dbReference>
<gene>
    <name evidence="20" type="ORF">TCAL_04982</name>
</gene>
<dbReference type="InterPro" id="IPR001320">
    <property type="entry name" value="Iontro_rcpt_C"/>
</dbReference>
<evidence type="ECO:0000256" key="13">
    <source>
        <dbReference type="PIRSR" id="PIRSR601508-1"/>
    </source>
</evidence>